<dbReference type="GO" id="GO:0000160">
    <property type="term" value="P:phosphorelay signal transduction system"/>
    <property type="evidence" value="ECO:0007669"/>
    <property type="project" value="InterPro"/>
</dbReference>
<organism evidence="4 6">
    <name type="scientific">Chitinophaga sancti</name>
    <dbReference type="NCBI Taxonomy" id="1004"/>
    <lineage>
        <taxon>Bacteria</taxon>
        <taxon>Pseudomonadati</taxon>
        <taxon>Bacteroidota</taxon>
        <taxon>Chitinophagia</taxon>
        <taxon>Chitinophagales</taxon>
        <taxon>Chitinophagaceae</taxon>
        <taxon>Chitinophaga</taxon>
    </lineage>
</organism>
<evidence type="ECO:0000256" key="2">
    <source>
        <dbReference type="PROSITE-ProRule" id="PRU00169"/>
    </source>
</evidence>
<evidence type="ECO:0000259" key="3">
    <source>
        <dbReference type="PROSITE" id="PS50110"/>
    </source>
</evidence>
<dbReference type="EMBL" id="FPIZ01000001">
    <property type="protein sequence ID" value="SFW12515.1"/>
    <property type="molecule type" value="Genomic_DNA"/>
</dbReference>
<evidence type="ECO:0000256" key="1">
    <source>
        <dbReference type="ARBA" id="ARBA00022553"/>
    </source>
</evidence>
<dbReference type="RefSeq" id="WP_072356580.1">
    <property type="nucleotide sequence ID" value="NZ_CP139972.1"/>
</dbReference>
<keyword evidence="7" id="KW-1185">Reference proteome</keyword>
<dbReference type="InterPro" id="IPR050595">
    <property type="entry name" value="Bact_response_regulator"/>
</dbReference>
<dbReference type="InterPro" id="IPR001789">
    <property type="entry name" value="Sig_transdc_resp-reg_receiver"/>
</dbReference>
<dbReference type="STRING" id="1004.SAMN05661012_00083"/>
<dbReference type="PROSITE" id="PS50110">
    <property type="entry name" value="RESPONSE_REGULATORY"/>
    <property type="match status" value="1"/>
</dbReference>
<feature type="domain" description="Response regulatory" evidence="3">
    <location>
        <begin position="3"/>
        <end position="114"/>
    </location>
</feature>
<proteinExistence type="predicted"/>
<dbReference type="OrthoDB" id="1646880at2"/>
<dbReference type="EMBL" id="CP140154">
    <property type="protein sequence ID" value="WQG89398.1"/>
    <property type="molecule type" value="Genomic_DNA"/>
</dbReference>
<dbReference type="PANTHER" id="PTHR44591">
    <property type="entry name" value="STRESS RESPONSE REGULATOR PROTEIN 1"/>
    <property type="match status" value="1"/>
</dbReference>
<dbReference type="PANTHER" id="PTHR44591:SF25">
    <property type="entry name" value="CHEMOTAXIS TWO-COMPONENT RESPONSE REGULATOR"/>
    <property type="match status" value="1"/>
</dbReference>
<evidence type="ECO:0000313" key="5">
    <source>
        <dbReference type="EMBL" id="WQG89398.1"/>
    </source>
</evidence>
<dbReference type="Gene3D" id="3.40.50.2300">
    <property type="match status" value="1"/>
</dbReference>
<accession>A0A1K1LNT6</accession>
<dbReference type="SUPFAM" id="SSF52172">
    <property type="entry name" value="CheY-like"/>
    <property type="match status" value="1"/>
</dbReference>
<dbReference type="SMART" id="SM00448">
    <property type="entry name" value="REC"/>
    <property type="match status" value="1"/>
</dbReference>
<feature type="modified residue" description="4-aspartylphosphate" evidence="2">
    <location>
        <position position="54"/>
    </location>
</feature>
<evidence type="ECO:0000313" key="4">
    <source>
        <dbReference type="EMBL" id="SFW12515.1"/>
    </source>
</evidence>
<protein>
    <submittedName>
        <fullName evidence="4 5">Response regulator</fullName>
    </submittedName>
</protein>
<gene>
    <name evidence="4" type="ORF">SAMN05661012_00083</name>
    <name evidence="5" type="ORF">SR876_31185</name>
</gene>
<dbReference type="Pfam" id="PF00072">
    <property type="entry name" value="Response_reg"/>
    <property type="match status" value="1"/>
</dbReference>
<dbReference type="Proteomes" id="UP000183788">
    <property type="component" value="Unassembled WGS sequence"/>
</dbReference>
<dbReference type="InterPro" id="IPR011006">
    <property type="entry name" value="CheY-like_superfamily"/>
</dbReference>
<evidence type="ECO:0000313" key="6">
    <source>
        <dbReference type="Proteomes" id="UP000183788"/>
    </source>
</evidence>
<reference evidence="4 6" key="1">
    <citation type="submission" date="2016-11" db="EMBL/GenBank/DDBJ databases">
        <authorList>
            <person name="Jaros S."/>
            <person name="Januszkiewicz K."/>
            <person name="Wedrychowicz H."/>
        </authorList>
    </citation>
    <scope>NUCLEOTIDE SEQUENCE [LARGE SCALE GENOMIC DNA]</scope>
    <source>
        <strain evidence="4 6">DSM 784</strain>
    </source>
</reference>
<reference evidence="5 7" key="2">
    <citation type="submission" date="2023-11" db="EMBL/GenBank/DDBJ databases">
        <title>MicrobeMod: A computational toolkit for identifying prokaryotic methylation and restriction-modification with nanopore sequencing.</title>
        <authorList>
            <person name="Crits-Christoph A."/>
            <person name="Kang S.C."/>
            <person name="Lee H."/>
            <person name="Ostrov N."/>
        </authorList>
    </citation>
    <scope>NUCLEOTIDE SEQUENCE [LARGE SCALE GENOMIC DNA]</scope>
    <source>
        <strain evidence="5 7">ATCC 23090</strain>
    </source>
</reference>
<keyword evidence="1 2" id="KW-0597">Phosphoprotein</keyword>
<dbReference type="AlphaFoldDB" id="A0A1K1LNT6"/>
<sequence length="126" mass="14248">MMTAIAIDNEPPALQVIETYCNKTDLISLEQVFTSTAAALKYLDEHVIDVLFIDIRMPNISGLDFYKSLPRKMIVVFTTTYSEYAIEGFNARAADFLLKPFQYDRFLQAVDKAAMQVAILQQTGIL</sequence>
<name>A0A1K1LNT6_9BACT</name>
<dbReference type="Proteomes" id="UP001326715">
    <property type="component" value="Chromosome"/>
</dbReference>
<evidence type="ECO:0000313" key="7">
    <source>
        <dbReference type="Proteomes" id="UP001326715"/>
    </source>
</evidence>